<dbReference type="SUPFAM" id="SSF50630">
    <property type="entry name" value="Acid proteases"/>
    <property type="match status" value="1"/>
</dbReference>
<dbReference type="EnsemblFungi" id="PTTG_10374-t43_1">
    <property type="protein sequence ID" value="PTTG_10374-t43_1-p1"/>
    <property type="gene ID" value="PTTG_10374"/>
</dbReference>
<reference evidence="3 4" key="3">
    <citation type="journal article" date="2017" name="G3 (Bethesda)">
        <title>Comparative analysis highlights variable genome content of wheat rusts and divergence of the mating loci.</title>
        <authorList>
            <person name="Cuomo C.A."/>
            <person name="Bakkeren G."/>
            <person name="Khalil H.B."/>
            <person name="Panwar V."/>
            <person name="Joly D."/>
            <person name="Linning R."/>
            <person name="Sakthikumar S."/>
            <person name="Song X."/>
            <person name="Adiconis X."/>
            <person name="Fan L."/>
            <person name="Goldberg J.M."/>
            <person name="Levin J.Z."/>
            <person name="Young S."/>
            <person name="Zeng Q."/>
            <person name="Anikster Y."/>
            <person name="Bruce M."/>
            <person name="Wang M."/>
            <person name="Yin C."/>
            <person name="McCallum B."/>
            <person name="Szabo L.J."/>
            <person name="Hulbert S."/>
            <person name="Chen X."/>
            <person name="Fellers J.P."/>
        </authorList>
    </citation>
    <scope>NUCLEOTIDE SEQUENCE</scope>
    <source>
        <strain evidence="4">Isolate 1-1 / race 1 (BBBD)</strain>
        <strain evidence="3">isolate 1-1 / race 1 (BBBD)</strain>
    </source>
</reference>
<dbReference type="VEuPathDB" id="FungiDB:PTTG_10374"/>
<reference evidence="3" key="4">
    <citation type="submission" date="2025-05" db="UniProtKB">
        <authorList>
            <consortium name="EnsemblFungi"/>
        </authorList>
    </citation>
    <scope>IDENTIFICATION</scope>
    <source>
        <strain evidence="3">isolate 1-1 / race 1 (BBBD)</strain>
    </source>
</reference>
<reference evidence="2" key="1">
    <citation type="submission" date="2009-11" db="EMBL/GenBank/DDBJ databases">
        <authorList>
            <consortium name="The Broad Institute Genome Sequencing Platform"/>
            <person name="Ward D."/>
            <person name="Feldgarden M."/>
            <person name="Earl A."/>
            <person name="Young S.K."/>
            <person name="Zeng Q."/>
            <person name="Koehrsen M."/>
            <person name="Alvarado L."/>
            <person name="Berlin A."/>
            <person name="Bochicchio J."/>
            <person name="Borenstein D."/>
            <person name="Chapman S.B."/>
            <person name="Chen Z."/>
            <person name="Engels R."/>
            <person name="Freedman E."/>
            <person name="Gellesch M."/>
            <person name="Goldberg J."/>
            <person name="Griggs A."/>
            <person name="Gujja S."/>
            <person name="Heilman E."/>
            <person name="Heiman D."/>
            <person name="Hepburn T."/>
            <person name="Howarth C."/>
            <person name="Jen D."/>
            <person name="Larson L."/>
            <person name="Lewis B."/>
            <person name="Mehta T."/>
            <person name="Park D."/>
            <person name="Pearson M."/>
            <person name="Roberts A."/>
            <person name="Saif S."/>
            <person name="Shea T."/>
            <person name="Shenoy N."/>
            <person name="Sisk P."/>
            <person name="Stolte C."/>
            <person name="Sykes S."/>
            <person name="Thomson T."/>
            <person name="Walk T."/>
            <person name="White J."/>
            <person name="Yandava C."/>
            <person name="Izard J."/>
            <person name="Baranova O.V."/>
            <person name="Blanton J.M."/>
            <person name="Tanner A.C."/>
            <person name="Dewhirst F.E."/>
            <person name="Haas B."/>
            <person name="Nusbaum C."/>
            <person name="Birren B."/>
        </authorList>
    </citation>
    <scope>NUCLEOTIDE SEQUENCE [LARGE SCALE GENOMIC DNA]</scope>
    <source>
        <strain evidence="2">1-1 BBBD Race 1</strain>
    </source>
</reference>
<dbReference type="InterPro" id="IPR021109">
    <property type="entry name" value="Peptidase_aspartic_dom_sf"/>
</dbReference>
<evidence type="ECO:0008006" key="5">
    <source>
        <dbReference type="Google" id="ProtNLM"/>
    </source>
</evidence>
<dbReference type="EMBL" id="ADAS02001206">
    <property type="protein sequence ID" value="OAV86384.1"/>
    <property type="molecule type" value="Genomic_DNA"/>
</dbReference>
<dbReference type="OrthoDB" id="2507637at2759"/>
<accession>A0A0C4FAY1</accession>
<protein>
    <recommendedName>
        <fullName evidence="5">Aspartic peptidase DDI1-type domain-containing protein</fullName>
    </recommendedName>
</protein>
<proteinExistence type="predicted"/>
<name>A0A0C4FAY1_PUCT1</name>
<dbReference type="Gene3D" id="2.40.70.10">
    <property type="entry name" value="Acid Proteases"/>
    <property type="match status" value="1"/>
</dbReference>
<dbReference type="Proteomes" id="UP000005240">
    <property type="component" value="Unassembled WGS sequence"/>
</dbReference>
<feature type="region of interest" description="Disordered" evidence="1">
    <location>
        <begin position="1"/>
        <end position="82"/>
    </location>
</feature>
<sequence>AYEADPAGRKRHEDPKPYKAPAVPSSAAKRPVRRFPVQQDTQDKQTMEEDTELFERGPVADGPSEGPGSRPPTPPSASKPIGPKVRFEREVSREHPNAVDGALRKIFDLPVPHLTVAELLAIAPSVAEGVKKWVSRKRVEVGTEELKVHSGTLAEGEEVRQIDADPNLYSCPLGYLSCFVGEGETPANPLIDSGSQLNLISDSLANKFNLTPRVNFLSAVYGINNQACELIGVAEDVPIRVGKTIDRTCHFWITRKDGPLILGRPFLMDVAATLSFDPQSGEKMIIPDANGRNIEVSLCSTGSGRWEREFPGQGRKAVLSHAAQLPEDPSEERPFL</sequence>
<evidence type="ECO:0000313" key="2">
    <source>
        <dbReference type="EMBL" id="OAV86384.1"/>
    </source>
</evidence>
<dbReference type="AlphaFoldDB" id="A0A0C4FAY1"/>
<reference evidence="2" key="2">
    <citation type="submission" date="2016-05" db="EMBL/GenBank/DDBJ databases">
        <title>Comparative analysis highlights variable genome content of wheat rusts and divergence of the mating loci.</title>
        <authorList>
            <person name="Cuomo C.A."/>
            <person name="Bakkeren G."/>
            <person name="Szabo L."/>
            <person name="Khalil H."/>
            <person name="Joly D."/>
            <person name="Goldberg J."/>
            <person name="Young S."/>
            <person name="Zeng Q."/>
            <person name="Fellers J."/>
        </authorList>
    </citation>
    <scope>NUCLEOTIDE SEQUENCE [LARGE SCALE GENOMIC DNA]</scope>
    <source>
        <strain evidence="2">1-1 BBBD Race 1</strain>
    </source>
</reference>
<feature type="compositionally biased region" description="Basic and acidic residues" evidence="1">
    <location>
        <begin position="1"/>
        <end position="17"/>
    </location>
</feature>
<dbReference type="CDD" id="cd00303">
    <property type="entry name" value="retropepsin_like"/>
    <property type="match status" value="1"/>
</dbReference>
<evidence type="ECO:0000256" key="1">
    <source>
        <dbReference type="SAM" id="MobiDB-lite"/>
    </source>
</evidence>
<keyword evidence="4" id="KW-1185">Reference proteome</keyword>
<organism evidence="3 4">
    <name type="scientific">Puccinia triticina (isolate 1-1 / race 1 (BBBD))</name>
    <name type="common">Brown leaf rust fungus</name>
    <dbReference type="NCBI Taxonomy" id="630390"/>
    <lineage>
        <taxon>Eukaryota</taxon>
        <taxon>Fungi</taxon>
        <taxon>Dikarya</taxon>
        <taxon>Basidiomycota</taxon>
        <taxon>Pucciniomycotina</taxon>
        <taxon>Pucciniomycetes</taxon>
        <taxon>Pucciniales</taxon>
        <taxon>Pucciniaceae</taxon>
        <taxon>Puccinia</taxon>
    </lineage>
</organism>
<gene>
    <name evidence="2" type="ORF">PTTG_10374</name>
</gene>
<evidence type="ECO:0000313" key="4">
    <source>
        <dbReference type="Proteomes" id="UP000005240"/>
    </source>
</evidence>
<evidence type="ECO:0000313" key="3">
    <source>
        <dbReference type="EnsemblFungi" id="PTTG_10374-t43_1-p1"/>
    </source>
</evidence>